<keyword evidence="3 10" id="KW-1134">Transmembrane beta strand</keyword>
<feature type="domain" description="Secretin/TonB short N-terminal" evidence="12">
    <location>
        <begin position="70"/>
        <end position="121"/>
    </location>
</feature>
<dbReference type="InterPro" id="IPR012910">
    <property type="entry name" value="Plug_dom"/>
</dbReference>
<dbReference type="InterPro" id="IPR037066">
    <property type="entry name" value="Plug_dom_sf"/>
</dbReference>
<evidence type="ECO:0000256" key="1">
    <source>
        <dbReference type="ARBA" id="ARBA00004571"/>
    </source>
</evidence>
<dbReference type="Proteomes" id="UP000679220">
    <property type="component" value="Unassembled WGS sequence"/>
</dbReference>
<dbReference type="Pfam" id="PF13715">
    <property type="entry name" value="CarbopepD_reg_2"/>
    <property type="match status" value="1"/>
</dbReference>
<evidence type="ECO:0000256" key="9">
    <source>
        <dbReference type="ARBA" id="ARBA00023237"/>
    </source>
</evidence>
<dbReference type="RefSeq" id="WP_212193333.1">
    <property type="nucleotide sequence ID" value="NZ_JAGTAR010000061.1"/>
</dbReference>
<reference evidence="13" key="2">
    <citation type="submission" date="2021-04" db="EMBL/GenBank/DDBJ databases">
        <authorList>
            <person name="Zhang T."/>
            <person name="Zhang Y."/>
            <person name="Lu D."/>
            <person name="Zuo D."/>
            <person name="Du Z."/>
        </authorList>
    </citation>
    <scope>NUCLEOTIDE SEQUENCE</scope>
    <source>
        <strain evidence="13">JR1</strain>
    </source>
</reference>
<dbReference type="SUPFAM" id="SSF56935">
    <property type="entry name" value="Porins"/>
    <property type="match status" value="1"/>
</dbReference>
<evidence type="ECO:0000256" key="10">
    <source>
        <dbReference type="PROSITE-ProRule" id="PRU01360"/>
    </source>
</evidence>
<proteinExistence type="inferred from homology"/>
<dbReference type="Gene3D" id="2.40.170.20">
    <property type="entry name" value="TonB-dependent receptor, beta-barrel domain"/>
    <property type="match status" value="1"/>
</dbReference>
<dbReference type="AlphaFoldDB" id="A0A941FD91"/>
<keyword evidence="13" id="KW-0675">Receptor</keyword>
<dbReference type="Gene3D" id="2.170.130.10">
    <property type="entry name" value="TonB-dependent receptor, plug domain"/>
    <property type="match status" value="1"/>
</dbReference>
<evidence type="ECO:0000313" key="14">
    <source>
        <dbReference type="Proteomes" id="UP000679220"/>
    </source>
</evidence>
<dbReference type="GO" id="GO:0009279">
    <property type="term" value="C:cell outer membrane"/>
    <property type="evidence" value="ECO:0007669"/>
    <property type="project" value="UniProtKB-SubCell"/>
</dbReference>
<dbReference type="SMART" id="SM00965">
    <property type="entry name" value="STN"/>
    <property type="match status" value="1"/>
</dbReference>
<evidence type="ECO:0000256" key="7">
    <source>
        <dbReference type="ARBA" id="ARBA00023077"/>
    </source>
</evidence>
<dbReference type="InterPro" id="IPR011662">
    <property type="entry name" value="Secretin/TonB_short_N"/>
</dbReference>
<comment type="caution">
    <text evidence="13">The sequence shown here is derived from an EMBL/GenBank/DDBJ whole genome shotgun (WGS) entry which is preliminary data.</text>
</comment>
<keyword evidence="5 10" id="KW-0812">Transmembrane</keyword>
<dbReference type="PROSITE" id="PS52016">
    <property type="entry name" value="TONB_DEPENDENT_REC_3"/>
    <property type="match status" value="1"/>
</dbReference>
<evidence type="ECO:0000259" key="12">
    <source>
        <dbReference type="SMART" id="SM00965"/>
    </source>
</evidence>
<keyword evidence="7 11" id="KW-0798">TonB box</keyword>
<gene>
    <name evidence="13" type="ORF">KDU71_22255</name>
</gene>
<comment type="similarity">
    <text evidence="10 11">Belongs to the TonB-dependent receptor family.</text>
</comment>
<sequence length="1135" mass="126770">MKKKQKPWVWTLHTHKRALRIMKAIVVLFLIGIVQAYSATSYSQEKQVNLKLNNVKIIQVISALEEQSNYKFFFSPQSMDVNQTVSIDAKNENIEDVLDELFGQSNVAYRIIDNQVILTTKEVTVTNAQQQTHKISGSVVDVNGEPLPGVNVYEKSNPTNGVITGIDGTYSIEVSSVDAILAFSYIGFEPQEVNVSSRTTIDITLVEEFTDLNEVVVVGYGTKKKVNLTGAVATIEGQALENRPTDNILKSLQGTVPGVTIIDRPGGTSINIRGRGTFAGASSPLYIVDGIEVSSDFFNNLDPTTVENISFLKDAASASIYGAKAAYGVVLVTTKQGKKEALRVTYNGSYGAQKATYLPEVLNSWQYADMYRTSELNSGIEEANLRYSTQDVQKYKDGSDPDLYPNSNWFDLVLEPSAMFTKHSLNISGGAERVQYLFGIGYQRDESLTPGEGTDRYNFLSKTSADLKDWLTVSTNINFIYKKYDRTLGGASLTEFLRVPPTQVARHTNGEWGSIRDFRQATAEEINYNPLRTLMEKGRGNSDTRHLLTNMMAILKPFEGFKFTNQLAYNYYDYRSFSFQNTMEGVPSYLNPNGGTIPGTASDVNQMDNYWLYNEKLIYDGWINYDREINGVHNIGVMIGMHADSWHQKHLDVGRKLFPSNDMNAIDGGSTDPDNQLTTEGSFTEETSLSYFGRATYDYNGRYLLEANFRADASSRFANVGKWGYFPSVSAGWRLSEEAFMSDINWLDNLKIRASWGKNGNIKSVGLYDTYDTFSGAGTVYNGGTVLPILVEGRIANSNLTWEKTTTTDIGFDLSINKGIIGFVFDYYTRVTDDILVEQTDIPTETGISNLPYKNVGKVKNNGIELALTHQNQIGDFSYSVGVNMAYMNNEITDLGDGIDKLPPSSYWINQVGQPIGSFYMYEADGLYSTEDIANGDVVEFGGYEIEAGMVKLVDQNGDGEITGEDRTIVGSDVPDLTYGLNIDLNYKGFNLSMIGQGISGVKVYMDNEASQAFFNSSVPREWQLDNWTPENQDAQYPKLFKENDLRYQYNSIQSSYWLFNANYFRIKNITLGYTFPQHISNSIGLEKLRVFVSGDNLFTISGDKRMKDFDPERSSGRGYQLNMKTYTAGVSVTF</sequence>
<dbReference type="InterPro" id="IPR039426">
    <property type="entry name" value="TonB-dep_rcpt-like"/>
</dbReference>
<organism evidence="13 14">
    <name type="scientific">Carboxylicivirga sediminis</name>
    <dbReference type="NCBI Taxonomy" id="2006564"/>
    <lineage>
        <taxon>Bacteria</taxon>
        <taxon>Pseudomonadati</taxon>
        <taxon>Bacteroidota</taxon>
        <taxon>Bacteroidia</taxon>
        <taxon>Marinilabiliales</taxon>
        <taxon>Marinilabiliaceae</taxon>
        <taxon>Carboxylicivirga</taxon>
    </lineage>
</organism>
<evidence type="ECO:0000256" key="8">
    <source>
        <dbReference type="ARBA" id="ARBA00023136"/>
    </source>
</evidence>
<dbReference type="InterPro" id="IPR023996">
    <property type="entry name" value="TonB-dep_OMP_SusC/RagA"/>
</dbReference>
<comment type="subcellular location">
    <subcellularLocation>
        <location evidence="1 10">Cell outer membrane</location>
        <topology evidence="1 10">Multi-pass membrane protein</topology>
    </subcellularLocation>
</comment>
<evidence type="ECO:0000256" key="2">
    <source>
        <dbReference type="ARBA" id="ARBA00022448"/>
    </source>
</evidence>
<dbReference type="InterPro" id="IPR000531">
    <property type="entry name" value="Beta-barrel_TonB"/>
</dbReference>
<dbReference type="Pfam" id="PF07660">
    <property type="entry name" value="STN"/>
    <property type="match status" value="1"/>
</dbReference>
<keyword evidence="6" id="KW-0408">Iron</keyword>
<keyword evidence="4" id="KW-0410">Iron transport</keyword>
<dbReference type="NCBIfam" id="TIGR04057">
    <property type="entry name" value="SusC_RagA_signa"/>
    <property type="match status" value="1"/>
</dbReference>
<dbReference type="EMBL" id="JAGTAR010000061">
    <property type="protein sequence ID" value="MBR8538310.1"/>
    <property type="molecule type" value="Genomic_DNA"/>
</dbReference>
<reference evidence="13" key="1">
    <citation type="journal article" date="2018" name="Int. J. Syst. Evol. Microbiol.">
        <title>Carboxylicivirga sediminis sp. nov., isolated from coastal sediment.</title>
        <authorList>
            <person name="Wang F.Q."/>
            <person name="Ren L.H."/>
            <person name="Zou R.J."/>
            <person name="Sun Y.Z."/>
            <person name="Liu X.J."/>
            <person name="Jiang F."/>
            <person name="Liu L.J."/>
        </authorList>
    </citation>
    <scope>NUCLEOTIDE SEQUENCE</scope>
    <source>
        <strain evidence="13">JR1</strain>
    </source>
</reference>
<protein>
    <submittedName>
        <fullName evidence="13">TonB-dependent receptor</fullName>
    </submittedName>
</protein>
<dbReference type="InterPro" id="IPR023997">
    <property type="entry name" value="TonB-dep_OMP_SusC/RagA_CS"/>
</dbReference>
<dbReference type="InterPro" id="IPR008969">
    <property type="entry name" value="CarboxyPept-like_regulatory"/>
</dbReference>
<keyword evidence="9 10" id="KW-0998">Cell outer membrane</keyword>
<dbReference type="SUPFAM" id="SSF49464">
    <property type="entry name" value="Carboxypeptidase regulatory domain-like"/>
    <property type="match status" value="1"/>
</dbReference>
<evidence type="ECO:0000256" key="6">
    <source>
        <dbReference type="ARBA" id="ARBA00023004"/>
    </source>
</evidence>
<evidence type="ECO:0000256" key="5">
    <source>
        <dbReference type="ARBA" id="ARBA00022692"/>
    </source>
</evidence>
<keyword evidence="4" id="KW-0406">Ion transport</keyword>
<dbReference type="InterPro" id="IPR036942">
    <property type="entry name" value="Beta-barrel_TonB_sf"/>
</dbReference>
<keyword evidence="14" id="KW-1185">Reference proteome</keyword>
<dbReference type="Pfam" id="PF07715">
    <property type="entry name" value="Plug"/>
    <property type="match status" value="1"/>
</dbReference>
<dbReference type="NCBIfam" id="TIGR04056">
    <property type="entry name" value="OMP_RagA_SusC"/>
    <property type="match status" value="1"/>
</dbReference>
<evidence type="ECO:0000256" key="11">
    <source>
        <dbReference type="RuleBase" id="RU003357"/>
    </source>
</evidence>
<keyword evidence="8 10" id="KW-0472">Membrane</keyword>
<evidence type="ECO:0000256" key="3">
    <source>
        <dbReference type="ARBA" id="ARBA00022452"/>
    </source>
</evidence>
<dbReference type="Gene3D" id="2.60.40.1120">
    <property type="entry name" value="Carboxypeptidase-like, regulatory domain"/>
    <property type="match status" value="1"/>
</dbReference>
<dbReference type="Gene3D" id="3.55.50.30">
    <property type="match status" value="1"/>
</dbReference>
<evidence type="ECO:0000313" key="13">
    <source>
        <dbReference type="EMBL" id="MBR8538310.1"/>
    </source>
</evidence>
<name>A0A941FD91_9BACT</name>
<dbReference type="GO" id="GO:0006826">
    <property type="term" value="P:iron ion transport"/>
    <property type="evidence" value="ECO:0007669"/>
    <property type="project" value="UniProtKB-KW"/>
</dbReference>
<accession>A0A941FD91</accession>
<dbReference type="Pfam" id="PF00593">
    <property type="entry name" value="TonB_dep_Rec_b-barrel"/>
    <property type="match status" value="1"/>
</dbReference>
<evidence type="ECO:0000256" key="4">
    <source>
        <dbReference type="ARBA" id="ARBA00022496"/>
    </source>
</evidence>
<keyword evidence="2 10" id="KW-0813">Transport</keyword>